<keyword evidence="2" id="KW-0479">Metal-binding</keyword>
<dbReference type="InterPro" id="IPR050584">
    <property type="entry name" value="Cholesterol_7-desaturase"/>
</dbReference>
<evidence type="ECO:0000259" key="6">
    <source>
        <dbReference type="PROSITE" id="PS51296"/>
    </source>
</evidence>
<proteinExistence type="predicted"/>
<sequence length="350" mass="38897">MATLANSGPAARNYPLNCWWVAAFADEVTRTPLARWLLDTPVVLFRTEAGEAVALEDRCPHRQAPLSIGKLHGDAIECGYHGFQFNREGRCTFVPTMSSPPPIRVATYPVREIGPLIWIYLGDKDRLDAVPPPPVLGWIEDPAFSFRKGLMPVAANYLLLKENVLDLSHFGFVHASSFQITDWVVAPVVTRGEGTVRYRQEFVRAPLPGPMAAGIGVAPHTPWNRVYEGGFLSPAAQEGGVDLADPDGKDPRVASTRFAHFTTPIDQGNMYYFYVVARNFAREDAALDFFAELVKKGFEEDEFVLEQVQKLASRTPRRGSQGERSVKADAAGVEARRIVDEWMARETIHD</sequence>
<name>A0A7W7K9T7_9SPHN</name>
<evidence type="ECO:0000256" key="1">
    <source>
        <dbReference type="ARBA" id="ARBA00022714"/>
    </source>
</evidence>
<keyword evidence="7" id="KW-0808">Transferase</keyword>
<dbReference type="AlphaFoldDB" id="A0A7W7K9T7"/>
<keyword evidence="4" id="KW-0408">Iron</keyword>
<keyword evidence="3 7" id="KW-0560">Oxidoreductase</keyword>
<keyword evidence="8" id="KW-1185">Reference proteome</keyword>
<dbReference type="EMBL" id="JACHLR010000007">
    <property type="protein sequence ID" value="MBB4858630.1"/>
    <property type="molecule type" value="Genomic_DNA"/>
</dbReference>
<evidence type="ECO:0000313" key="8">
    <source>
        <dbReference type="Proteomes" id="UP000555448"/>
    </source>
</evidence>
<dbReference type="GO" id="GO:0018489">
    <property type="term" value="F:vanillate monooxygenase activity"/>
    <property type="evidence" value="ECO:0007669"/>
    <property type="project" value="UniProtKB-EC"/>
</dbReference>
<keyword evidence="1" id="KW-0001">2Fe-2S</keyword>
<keyword evidence="7" id="KW-0503">Monooxygenase</keyword>
<feature type="domain" description="Rieske" evidence="6">
    <location>
        <begin position="19"/>
        <end position="119"/>
    </location>
</feature>
<evidence type="ECO:0000256" key="3">
    <source>
        <dbReference type="ARBA" id="ARBA00023002"/>
    </source>
</evidence>
<evidence type="ECO:0000256" key="5">
    <source>
        <dbReference type="ARBA" id="ARBA00023014"/>
    </source>
</evidence>
<dbReference type="GO" id="GO:0046872">
    <property type="term" value="F:metal ion binding"/>
    <property type="evidence" value="ECO:0007669"/>
    <property type="project" value="UniProtKB-KW"/>
</dbReference>
<dbReference type="PANTHER" id="PTHR21266">
    <property type="entry name" value="IRON-SULFUR DOMAIN CONTAINING PROTEIN"/>
    <property type="match status" value="1"/>
</dbReference>
<dbReference type="SUPFAM" id="SSF55961">
    <property type="entry name" value="Bet v1-like"/>
    <property type="match status" value="1"/>
</dbReference>
<accession>A0A7W7K9T7</accession>
<protein>
    <submittedName>
        <fullName evidence="7">Vanillate O-demethylase monooxygenase subunit</fullName>
        <ecNumber evidence="7">1.14.13.82</ecNumber>
    </submittedName>
</protein>
<dbReference type="PANTHER" id="PTHR21266:SF60">
    <property type="entry name" value="3-KETOSTEROID-9-ALPHA-MONOOXYGENASE, OXYGENASE COMPONENT"/>
    <property type="match status" value="1"/>
</dbReference>
<dbReference type="Proteomes" id="UP000555448">
    <property type="component" value="Unassembled WGS sequence"/>
</dbReference>
<dbReference type="InterPro" id="IPR017941">
    <property type="entry name" value="Rieske_2Fe-2S"/>
</dbReference>
<dbReference type="GO" id="GO:0008168">
    <property type="term" value="F:methyltransferase activity"/>
    <property type="evidence" value="ECO:0007669"/>
    <property type="project" value="UniProtKB-KW"/>
</dbReference>
<dbReference type="GO" id="GO:0051537">
    <property type="term" value="F:2 iron, 2 sulfur cluster binding"/>
    <property type="evidence" value="ECO:0007669"/>
    <property type="project" value="UniProtKB-KW"/>
</dbReference>
<dbReference type="Gene3D" id="2.102.10.10">
    <property type="entry name" value="Rieske [2Fe-2S] iron-sulphur domain"/>
    <property type="match status" value="1"/>
</dbReference>
<keyword evidence="7" id="KW-0489">Methyltransferase</keyword>
<dbReference type="PROSITE" id="PS51296">
    <property type="entry name" value="RIESKE"/>
    <property type="match status" value="1"/>
</dbReference>
<gene>
    <name evidence="7" type="ORF">HNO88_001956</name>
</gene>
<keyword evidence="5" id="KW-0411">Iron-sulfur</keyword>
<dbReference type="GO" id="GO:0032259">
    <property type="term" value="P:methylation"/>
    <property type="evidence" value="ECO:0007669"/>
    <property type="project" value="UniProtKB-KW"/>
</dbReference>
<comment type="caution">
    <text evidence="7">The sequence shown here is derived from an EMBL/GenBank/DDBJ whole genome shotgun (WGS) entry which is preliminary data.</text>
</comment>
<dbReference type="RefSeq" id="WP_184244472.1">
    <property type="nucleotide sequence ID" value="NZ_JACHLR010000007.1"/>
</dbReference>
<dbReference type="SUPFAM" id="SSF50022">
    <property type="entry name" value="ISP domain"/>
    <property type="match status" value="1"/>
</dbReference>
<dbReference type="EC" id="1.14.13.82" evidence="7"/>
<evidence type="ECO:0000256" key="2">
    <source>
        <dbReference type="ARBA" id="ARBA00022723"/>
    </source>
</evidence>
<dbReference type="Gene3D" id="3.90.380.10">
    <property type="entry name" value="Naphthalene 1,2-dioxygenase Alpha Subunit, Chain A, domain 1"/>
    <property type="match status" value="1"/>
</dbReference>
<dbReference type="Pfam" id="PF19112">
    <property type="entry name" value="VanA_C"/>
    <property type="match status" value="1"/>
</dbReference>
<dbReference type="Pfam" id="PF00355">
    <property type="entry name" value="Rieske"/>
    <property type="match status" value="1"/>
</dbReference>
<evidence type="ECO:0000313" key="7">
    <source>
        <dbReference type="EMBL" id="MBB4858630.1"/>
    </source>
</evidence>
<organism evidence="7 8">
    <name type="scientific">Novosphingobium chloroacetimidivorans</name>
    <dbReference type="NCBI Taxonomy" id="1428314"/>
    <lineage>
        <taxon>Bacteria</taxon>
        <taxon>Pseudomonadati</taxon>
        <taxon>Pseudomonadota</taxon>
        <taxon>Alphaproteobacteria</taxon>
        <taxon>Sphingomonadales</taxon>
        <taxon>Sphingomonadaceae</taxon>
        <taxon>Novosphingobium</taxon>
    </lineage>
</organism>
<evidence type="ECO:0000256" key="4">
    <source>
        <dbReference type="ARBA" id="ARBA00023004"/>
    </source>
</evidence>
<dbReference type="InterPro" id="IPR044043">
    <property type="entry name" value="VanA_C_cat"/>
</dbReference>
<dbReference type="InterPro" id="IPR036922">
    <property type="entry name" value="Rieske_2Fe-2S_sf"/>
</dbReference>
<reference evidence="7 8" key="1">
    <citation type="submission" date="2020-08" db="EMBL/GenBank/DDBJ databases">
        <title>Functional genomics of gut bacteria from endangered species of beetles.</title>
        <authorList>
            <person name="Carlos-Shanley C."/>
        </authorList>
    </citation>
    <scope>NUCLEOTIDE SEQUENCE [LARGE SCALE GENOMIC DNA]</scope>
    <source>
        <strain evidence="7 8">S00245</strain>
    </source>
</reference>